<dbReference type="GO" id="GO:0020037">
    <property type="term" value="F:heme binding"/>
    <property type="evidence" value="ECO:0007669"/>
    <property type="project" value="InterPro"/>
</dbReference>
<dbReference type="InterPro" id="IPR009056">
    <property type="entry name" value="Cyt_c-like_dom"/>
</dbReference>
<evidence type="ECO:0000256" key="8">
    <source>
        <dbReference type="PIRSR" id="PIRSR000005-1"/>
    </source>
</evidence>
<feature type="binding site" description="axial binding residue" evidence="9">
    <location>
        <position position="179"/>
    </location>
    <ligand>
        <name>heme c</name>
        <dbReference type="ChEBI" id="CHEBI:61717"/>
        <label>2</label>
    </ligand>
    <ligandPart>
        <name>Fe</name>
        <dbReference type="ChEBI" id="CHEBI:18248"/>
    </ligandPart>
</feature>
<keyword evidence="6" id="KW-0249">Electron transport</keyword>
<protein>
    <submittedName>
        <fullName evidence="12">Cytochrome C</fullName>
    </submittedName>
</protein>
<dbReference type="EMBL" id="MFSS01000023">
    <property type="protein sequence ID" value="OGI44494.1"/>
    <property type="molecule type" value="Genomic_DNA"/>
</dbReference>
<dbReference type="Proteomes" id="UP000177925">
    <property type="component" value="Unassembled WGS sequence"/>
</dbReference>
<name>A0A1F6THA4_9PROT</name>
<evidence type="ECO:0000256" key="10">
    <source>
        <dbReference type="SAM" id="SignalP"/>
    </source>
</evidence>
<dbReference type="PANTHER" id="PTHR33751:SF9">
    <property type="entry name" value="CYTOCHROME C4"/>
    <property type="match status" value="1"/>
</dbReference>
<feature type="binding site" description="covalent" evidence="8">
    <location>
        <position position="137"/>
    </location>
    <ligand>
        <name>heme c</name>
        <dbReference type="ChEBI" id="CHEBI:61717"/>
        <label>2</label>
    </ligand>
</feature>
<dbReference type="InterPro" id="IPR024167">
    <property type="entry name" value="Cytochrome_c4-like"/>
</dbReference>
<comment type="PTM">
    <text evidence="8">Binds 2 heme c groups covalently per subunit.</text>
</comment>
<evidence type="ECO:0000256" key="1">
    <source>
        <dbReference type="ARBA" id="ARBA00004418"/>
    </source>
</evidence>
<dbReference type="InterPro" id="IPR036909">
    <property type="entry name" value="Cyt_c-like_dom_sf"/>
</dbReference>
<keyword evidence="7 9" id="KW-0408">Iron</keyword>
<feature type="chain" id="PRO_5009526688" evidence="10">
    <location>
        <begin position="23"/>
        <end position="202"/>
    </location>
</feature>
<comment type="caution">
    <text evidence="12">The sequence shown here is derived from an EMBL/GenBank/DDBJ whole genome shotgun (WGS) entry which is preliminary data.</text>
</comment>
<dbReference type="InterPro" id="IPR050597">
    <property type="entry name" value="Cytochrome_c_Oxidase_Subunit"/>
</dbReference>
<dbReference type="GO" id="GO:0005506">
    <property type="term" value="F:iron ion binding"/>
    <property type="evidence" value="ECO:0007669"/>
    <property type="project" value="InterPro"/>
</dbReference>
<keyword evidence="10" id="KW-0732">Signal</keyword>
<feature type="domain" description="Cytochrome c" evidence="11">
    <location>
        <begin position="24"/>
        <end position="102"/>
    </location>
</feature>
<keyword evidence="2" id="KW-0813">Transport</keyword>
<evidence type="ECO:0000256" key="9">
    <source>
        <dbReference type="PIRSR" id="PIRSR000005-2"/>
    </source>
</evidence>
<keyword evidence="4 9" id="KW-0479">Metal-binding</keyword>
<evidence type="ECO:0000313" key="13">
    <source>
        <dbReference type="Proteomes" id="UP000177925"/>
    </source>
</evidence>
<evidence type="ECO:0000256" key="5">
    <source>
        <dbReference type="ARBA" id="ARBA00022764"/>
    </source>
</evidence>
<feature type="binding site" description="axial binding residue" evidence="9">
    <location>
        <position position="79"/>
    </location>
    <ligand>
        <name>heme c</name>
        <dbReference type="ChEBI" id="CHEBI:61717"/>
        <label>1</label>
    </ligand>
    <ligandPart>
        <name>Fe</name>
        <dbReference type="ChEBI" id="CHEBI:18248"/>
    </ligandPart>
</feature>
<comment type="subcellular location">
    <subcellularLocation>
        <location evidence="1">Periplasm</location>
    </subcellularLocation>
</comment>
<dbReference type="Pfam" id="PF00034">
    <property type="entry name" value="Cytochrom_C"/>
    <property type="match status" value="2"/>
</dbReference>
<dbReference type="Gene3D" id="1.10.760.10">
    <property type="entry name" value="Cytochrome c-like domain"/>
    <property type="match status" value="2"/>
</dbReference>
<dbReference type="GO" id="GO:0009055">
    <property type="term" value="F:electron transfer activity"/>
    <property type="evidence" value="ECO:0007669"/>
    <property type="project" value="InterPro"/>
</dbReference>
<keyword evidence="3 8" id="KW-0349">Heme</keyword>
<evidence type="ECO:0000256" key="4">
    <source>
        <dbReference type="ARBA" id="ARBA00022723"/>
    </source>
</evidence>
<feature type="binding site" description="axial binding residue" evidence="9">
    <location>
        <position position="40"/>
    </location>
    <ligand>
        <name>heme c</name>
        <dbReference type="ChEBI" id="CHEBI:61717"/>
        <label>1</label>
    </ligand>
    <ligandPart>
        <name>Fe</name>
        <dbReference type="ChEBI" id="CHEBI:18248"/>
    </ligandPart>
</feature>
<dbReference type="AlphaFoldDB" id="A0A1F6THA4"/>
<sequence>MRTLCVAILAVFGLAVTQSAVAAGNAAAGKTKSAVCAGCHGPDGNSANPLWPKLAGQDAQYLAKQLLDFKTGKRKDPMMAPFAMGLSERDMADIGAYFAGQKTSPGAAQADAETVKLGQHLYRGGNAKSGVSACMSCHGPSGHGIPPRFPRVSGQQAAYTEKQMLAFKSGQRSNDSEVMTRIAFRMSEAEIKAVSQYMAGLH</sequence>
<gene>
    <name evidence="12" type="ORF">A2150_01040</name>
</gene>
<dbReference type="PANTHER" id="PTHR33751">
    <property type="entry name" value="CBB3-TYPE CYTOCHROME C OXIDASE SUBUNIT FIXP"/>
    <property type="match status" value="1"/>
</dbReference>
<feature type="signal peptide" evidence="10">
    <location>
        <begin position="1"/>
        <end position="22"/>
    </location>
</feature>
<evidence type="ECO:0000256" key="6">
    <source>
        <dbReference type="ARBA" id="ARBA00022982"/>
    </source>
</evidence>
<organism evidence="12 13">
    <name type="scientific">Candidatus Muproteobacteria bacterium RBG_16_64_11</name>
    <dbReference type="NCBI Taxonomy" id="1817758"/>
    <lineage>
        <taxon>Bacteria</taxon>
        <taxon>Pseudomonadati</taxon>
        <taxon>Pseudomonadota</taxon>
        <taxon>Candidatus Muproteobacteria</taxon>
    </lineage>
</organism>
<evidence type="ECO:0000256" key="7">
    <source>
        <dbReference type="ARBA" id="ARBA00023004"/>
    </source>
</evidence>
<feature type="binding site" description="covalent" evidence="8">
    <location>
        <position position="39"/>
    </location>
    <ligand>
        <name>heme c</name>
        <dbReference type="ChEBI" id="CHEBI:61717"/>
        <label>1</label>
    </ligand>
</feature>
<evidence type="ECO:0000313" key="12">
    <source>
        <dbReference type="EMBL" id="OGI44494.1"/>
    </source>
</evidence>
<accession>A0A1F6THA4</accession>
<keyword evidence="5" id="KW-0574">Periplasm</keyword>
<dbReference type="GO" id="GO:0042597">
    <property type="term" value="C:periplasmic space"/>
    <property type="evidence" value="ECO:0007669"/>
    <property type="project" value="UniProtKB-SubCell"/>
</dbReference>
<evidence type="ECO:0000256" key="2">
    <source>
        <dbReference type="ARBA" id="ARBA00022448"/>
    </source>
</evidence>
<proteinExistence type="predicted"/>
<evidence type="ECO:0000256" key="3">
    <source>
        <dbReference type="ARBA" id="ARBA00022617"/>
    </source>
</evidence>
<dbReference type="SUPFAM" id="SSF46626">
    <property type="entry name" value="Cytochrome c"/>
    <property type="match status" value="2"/>
</dbReference>
<dbReference type="STRING" id="1817758.A2150_01040"/>
<feature type="domain" description="Cytochrome c" evidence="11">
    <location>
        <begin position="113"/>
        <end position="202"/>
    </location>
</feature>
<evidence type="ECO:0000259" key="11">
    <source>
        <dbReference type="PROSITE" id="PS51007"/>
    </source>
</evidence>
<dbReference type="PIRSF" id="PIRSF000005">
    <property type="entry name" value="Cytochrome_c4"/>
    <property type="match status" value="1"/>
</dbReference>
<reference evidence="12 13" key="1">
    <citation type="journal article" date="2016" name="Nat. Commun.">
        <title>Thousands of microbial genomes shed light on interconnected biogeochemical processes in an aquifer system.</title>
        <authorList>
            <person name="Anantharaman K."/>
            <person name="Brown C.T."/>
            <person name="Hug L.A."/>
            <person name="Sharon I."/>
            <person name="Castelle C.J."/>
            <person name="Probst A.J."/>
            <person name="Thomas B.C."/>
            <person name="Singh A."/>
            <person name="Wilkins M.J."/>
            <person name="Karaoz U."/>
            <person name="Brodie E.L."/>
            <person name="Williams K.H."/>
            <person name="Hubbard S.S."/>
            <person name="Banfield J.F."/>
        </authorList>
    </citation>
    <scope>NUCLEOTIDE SEQUENCE [LARGE SCALE GENOMIC DNA]</scope>
</reference>
<feature type="binding site" description="covalent" evidence="8">
    <location>
        <position position="36"/>
    </location>
    <ligand>
        <name>heme c</name>
        <dbReference type="ChEBI" id="CHEBI:61717"/>
        <label>1</label>
    </ligand>
</feature>
<feature type="binding site" description="covalent" evidence="8">
    <location>
        <position position="134"/>
    </location>
    <ligand>
        <name>heme c</name>
        <dbReference type="ChEBI" id="CHEBI:61717"/>
        <label>2</label>
    </ligand>
</feature>
<dbReference type="PROSITE" id="PS51007">
    <property type="entry name" value="CYTC"/>
    <property type="match status" value="2"/>
</dbReference>
<feature type="binding site" description="axial binding residue" evidence="9">
    <location>
        <position position="138"/>
    </location>
    <ligand>
        <name>heme c</name>
        <dbReference type="ChEBI" id="CHEBI:61717"/>
        <label>2</label>
    </ligand>
    <ligandPart>
        <name>Fe</name>
        <dbReference type="ChEBI" id="CHEBI:18248"/>
    </ligandPart>
</feature>